<dbReference type="RefSeq" id="WP_263572081.1">
    <property type="nucleotide sequence ID" value="NZ_JAJIRN010000007.1"/>
</dbReference>
<dbReference type="Pfam" id="PF01527">
    <property type="entry name" value="HTH_Tnp_1"/>
    <property type="match status" value="1"/>
</dbReference>
<reference evidence="1 2" key="1">
    <citation type="submission" date="2021-11" db="EMBL/GenBank/DDBJ databases">
        <authorList>
            <person name="Liang Q."/>
            <person name="Mou H."/>
            <person name="Liu Z."/>
        </authorList>
    </citation>
    <scope>NUCLEOTIDE SEQUENCE [LARGE SCALE GENOMIC DNA]</scope>
    <source>
        <strain evidence="1 2">CHU3</strain>
    </source>
</reference>
<gene>
    <name evidence="1" type="ORF">LNV07_15500</name>
</gene>
<dbReference type="EMBL" id="JAJIRN010000007">
    <property type="protein sequence ID" value="MCV2369483.1"/>
    <property type="molecule type" value="Genomic_DNA"/>
</dbReference>
<name>A0ABT2YHF5_9BURK</name>
<evidence type="ECO:0000313" key="2">
    <source>
        <dbReference type="Proteomes" id="UP001209701"/>
    </source>
</evidence>
<protein>
    <submittedName>
        <fullName evidence="1">Transposase</fullName>
    </submittedName>
</protein>
<dbReference type="InterPro" id="IPR009057">
    <property type="entry name" value="Homeodomain-like_sf"/>
</dbReference>
<dbReference type="Proteomes" id="UP001209701">
    <property type="component" value="Unassembled WGS sequence"/>
</dbReference>
<comment type="caution">
    <text evidence="1">The sequence shown here is derived from an EMBL/GenBank/DDBJ whole genome shotgun (WGS) entry which is preliminary data.</text>
</comment>
<sequence length="118" mass="12960">MDMMTTDKTVKRRQYSDELKARVVAECDEAGASVAKVAMSHGINANIVHGWRQLARAGHLALPTKMVGFLPLPLGAMSKPTVPTDIRIELRRGDTTISIAWLTSAAAEFAAWTRELLR</sequence>
<dbReference type="SUPFAM" id="SSF46689">
    <property type="entry name" value="Homeodomain-like"/>
    <property type="match status" value="1"/>
</dbReference>
<accession>A0ABT2YHF5</accession>
<organism evidence="1 2">
    <name type="scientific">Roseateles oligotrophus</name>
    <dbReference type="NCBI Taxonomy" id="1769250"/>
    <lineage>
        <taxon>Bacteria</taxon>
        <taxon>Pseudomonadati</taxon>
        <taxon>Pseudomonadota</taxon>
        <taxon>Betaproteobacteria</taxon>
        <taxon>Burkholderiales</taxon>
        <taxon>Sphaerotilaceae</taxon>
        <taxon>Roseateles</taxon>
    </lineage>
</organism>
<evidence type="ECO:0000313" key="1">
    <source>
        <dbReference type="EMBL" id="MCV2369483.1"/>
    </source>
</evidence>
<dbReference type="NCBIfam" id="NF047595">
    <property type="entry name" value="IS66_ISRel24_TnpA"/>
    <property type="match status" value="1"/>
</dbReference>
<dbReference type="InterPro" id="IPR002514">
    <property type="entry name" value="Transposase_8"/>
</dbReference>
<proteinExistence type="predicted"/>
<keyword evidence="2" id="KW-1185">Reference proteome</keyword>